<dbReference type="SUPFAM" id="SSF102712">
    <property type="entry name" value="JAB1/MPN domain"/>
    <property type="match status" value="1"/>
</dbReference>
<accession>A0AAW5PCT8</accession>
<proteinExistence type="predicted"/>
<feature type="domain" description="JAB" evidence="7">
    <location>
        <begin position="609"/>
        <end position="729"/>
    </location>
</feature>
<dbReference type="GO" id="GO:0046872">
    <property type="term" value="F:metal ion binding"/>
    <property type="evidence" value="ECO:0007669"/>
    <property type="project" value="UniProtKB-KW"/>
</dbReference>
<dbReference type="Proteomes" id="UP001155110">
    <property type="component" value="Unassembled WGS sequence"/>
</dbReference>
<evidence type="ECO:0000256" key="4">
    <source>
        <dbReference type="ARBA" id="ARBA00022833"/>
    </source>
</evidence>
<sequence>MSDPDRYDAPGIPVEVDDFQNRKAKELTVLLQADEASPHSHFVEARRSDSNDIVVLDVEPEVPQNPVHDIRLVERIAVVFDHEDRNTPEPLALRRGFPKETLHQNIIVEGTPRSLCLHEEPYQERRLRWTAGRFVRRLREWLSQAARDELHDEDQSLERLFLGTPHRIVLPPTLYSGDSSEVPNLLTVVRLEEIDDGLTIVTQEGAPGGEEVDQQFVGVTYNASPQTHGIIQAQPTSVAKLDQFLGGEDFLGVLRERLKDLEGKEEDRPLDSQLIITVRIPKLREESTSPESTDVWAFATKKEISAVGEDIGIWEMKDGEPGGLITTDDSVRGENTKLFLLNPTQSLTKGRAAELSGAKVSRSHHVAVGLGTLGSQVQTNLAKIGYGRWTLIDKDVLLPHNVPRHHLGGTFVGTAKSASIAGLENLSFESPIAEPFVGDVLSARGGETDIDEALRSADHILDMSASVAVSRHLALDIDSDARRTSLFMIPNGRDLVLLAEPSDRSLRLDQLEMEYYRGLVENEELSGHLQMNGERLRYGQSCRDVSSELPQDLAALHSGIGARVYRSLESDSSVRLWRTHQDMSVNSISINARDHLEFDVGGWTISVSAPVIEEMKTQRQERLPNETGGVLFGVFDTERSRIYVIGTIPAPPDSEEWPDAYIRGAEGLQNRLEEISVRTGGQVEYVGEWHSHPPDTDTGASDDDESLFKWLSRHRQKDGVPAVMAIQGTGDKTRWFVDTLSKNHETQTPEI</sequence>
<dbReference type="InterPro" id="IPR028090">
    <property type="entry name" value="JAB_dom_prok"/>
</dbReference>
<dbReference type="SUPFAM" id="SSF69572">
    <property type="entry name" value="Activating enzymes of the ubiquitin-like proteins"/>
    <property type="match status" value="1"/>
</dbReference>
<gene>
    <name evidence="8" type="ORF">GGP99_003407</name>
</gene>
<keyword evidence="4" id="KW-0862">Zinc</keyword>
<keyword evidence="3" id="KW-0378">Hydrolase</keyword>
<dbReference type="GO" id="GO:0008237">
    <property type="term" value="F:metallopeptidase activity"/>
    <property type="evidence" value="ECO:0007669"/>
    <property type="project" value="UniProtKB-KW"/>
</dbReference>
<feature type="domain" description="THIF-type NAD/FAD binding fold" evidence="6">
    <location>
        <begin position="358"/>
        <end position="466"/>
    </location>
</feature>
<protein>
    <submittedName>
        <fullName evidence="8">Uncharacterized protein</fullName>
    </submittedName>
</protein>
<dbReference type="Pfam" id="PF14457">
    <property type="entry name" value="Prok-E2_A"/>
    <property type="match status" value="1"/>
</dbReference>
<evidence type="ECO:0000259" key="6">
    <source>
        <dbReference type="Pfam" id="PF00899"/>
    </source>
</evidence>
<dbReference type="InterPro" id="IPR000594">
    <property type="entry name" value="ThiF_NAD_FAD-bd"/>
</dbReference>
<dbReference type="Gene3D" id="3.40.50.720">
    <property type="entry name" value="NAD(P)-binding Rossmann-like Domain"/>
    <property type="match status" value="1"/>
</dbReference>
<dbReference type="InterPro" id="IPR032865">
    <property type="entry name" value="Prok-E2_A"/>
</dbReference>
<evidence type="ECO:0000256" key="3">
    <source>
        <dbReference type="ARBA" id="ARBA00022801"/>
    </source>
</evidence>
<evidence type="ECO:0000313" key="8">
    <source>
        <dbReference type="EMBL" id="MCS4159415.1"/>
    </source>
</evidence>
<dbReference type="AlphaFoldDB" id="A0AAW5PCT8"/>
<dbReference type="GO" id="GO:0006508">
    <property type="term" value="P:proteolysis"/>
    <property type="evidence" value="ECO:0007669"/>
    <property type="project" value="UniProtKB-KW"/>
</dbReference>
<comment type="caution">
    <text evidence="8">The sequence shown here is derived from an EMBL/GenBank/DDBJ whole genome shotgun (WGS) entry which is preliminary data.</text>
</comment>
<dbReference type="Pfam" id="PF14464">
    <property type="entry name" value="Prok-JAB"/>
    <property type="match status" value="1"/>
</dbReference>
<keyword evidence="5" id="KW-0482">Metalloprotease</keyword>
<dbReference type="Gene3D" id="3.40.140.10">
    <property type="entry name" value="Cytidine Deaminase, domain 2"/>
    <property type="match status" value="1"/>
</dbReference>
<keyword evidence="1" id="KW-0645">Protease</keyword>
<keyword evidence="2" id="KW-0479">Metal-binding</keyword>
<dbReference type="Pfam" id="PF00899">
    <property type="entry name" value="ThiF"/>
    <property type="match status" value="1"/>
</dbReference>
<evidence type="ECO:0000256" key="5">
    <source>
        <dbReference type="ARBA" id="ARBA00023049"/>
    </source>
</evidence>
<dbReference type="EMBL" id="JANTZM010000028">
    <property type="protein sequence ID" value="MCS4159415.1"/>
    <property type="molecule type" value="Genomic_DNA"/>
</dbReference>
<reference evidence="8" key="1">
    <citation type="submission" date="2022-08" db="EMBL/GenBank/DDBJ databases">
        <title>Genomic Encyclopedia of Type Strains, Phase V (KMG-V): Genome sequencing to study the core and pangenomes of soil and plant-associated prokaryotes.</title>
        <authorList>
            <person name="Whitman W."/>
        </authorList>
    </citation>
    <scope>NUCLEOTIDE SEQUENCE</scope>
    <source>
        <strain evidence="8">SP3002</strain>
    </source>
</reference>
<evidence type="ECO:0000313" key="9">
    <source>
        <dbReference type="Proteomes" id="UP001155110"/>
    </source>
</evidence>
<organism evidence="8 9">
    <name type="scientific">Salinibacter ruber</name>
    <dbReference type="NCBI Taxonomy" id="146919"/>
    <lineage>
        <taxon>Bacteria</taxon>
        <taxon>Pseudomonadati</taxon>
        <taxon>Rhodothermota</taxon>
        <taxon>Rhodothermia</taxon>
        <taxon>Rhodothermales</taxon>
        <taxon>Salinibacteraceae</taxon>
        <taxon>Salinibacter</taxon>
    </lineage>
</organism>
<evidence type="ECO:0000256" key="1">
    <source>
        <dbReference type="ARBA" id="ARBA00022670"/>
    </source>
</evidence>
<name>A0AAW5PCT8_9BACT</name>
<dbReference type="InterPro" id="IPR035985">
    <property type="entry name" value="Ubiquitin-activating_enz"/>
</dbReference>
<evidence type="ECO:0000256" key="2">
    <source>
        <dbReference type="ARBA" id="ARBA00022723"/>
    </source>
</evidence>
<dbReference type="RefSeq" id="WP_259060336.1">
    <property type="nucleotide sequence ID" value="NZ_JANTZM010000028.1"/>
</dbReference>
<evidence type="ECO:0000259" key="7">
    <source>
        <dbReference type="Pfam" id="PF14464"/>
    </source>
</evidence>
<dbReference type="GO" id="GO:0008641">
    <property type="term" value="F:ubiquitin-like modifier activating enzyme activity"/>
    <property type="evidence" value="ECO:0007669"/>
    <property type="project" value="InterPro"/>
</dbReference>